<evidence type="ECO:0000313" key="2">
    <source>
        <dbReference type="EMBL" id="KZS90649.1"/>
    </source>
</evidence>
<evidence type="ECO:0000313" key="3">
    <source>
        <dbReference type="Proteomes" id="UP000076722"/>
    </source>
</evidence>
<dbReference type="InterPro" id="IPR011333">
    <property type="entry name" value="SKP1/BTB/POZ_sf"/>
</dbReference>
<sequence>EDADLIIRTSDGITFKVHKVILEIASEVFENMIYRSYNRTSRHYSPKPLQQTDGDIPLINVDENGVVMRGLLRYVYPVSRSSITDLEHFGLVLGVAVKYKVEVAVQDLVNQLKRSDWTRSHPVIVYMMAHEHGLEDIISLVYPNILALDLQTDRM</sequence>
<accession>A0A164RKT5</accession>
<dbReference type="Gene3D" id="3.30.710.10">
    <property type="entry name" value="Potassium Channel Kv1.1, Chain A"/>
    <property type="match status" value="1"/>
</dbReference>
<dbReference type="STRING" id="1314777.A0A164RKT5"/>
<feature type="non-terminal residue" evidence="2">
    <location>
        <position position="1"/>
    </location>
</feature>
<dbReference type="OrthoDB" id="3357985at2759"/>
<name>A0A164RKT5_9AGAM</name>
<evidence type="ECO:0000259" key="1">
    <source>
        <dbReference type="PROSITE" id="PS50097"/>
    </source>
</evidence>
<dbReference type="Proteomes" id="UP000076722">
    <property type="component" value="Unassembled WGS sequence"/>
</dbReference>
<gene>
    <name evidence="2" type="ORF">SISNIDRAFT_388548</name>
</gene>
<dbReference type="AlphaFoldDB" id="A0A164RKT5"/>
<dbReference type="InterPro" id="IPR000210">
    <property type="entry name" value="BTB/POZ_dom"/>
</dbReference>
<dbReference type="CDD" id="cd18186">
    <property type="entry name" value="BTB_POZ_ZBTB_KLHL-like"/>
    <property type="match status" value="1"/>
</dbReference>
<dbReference type="PROSITE" id="PS50097">
    <property type="entry name" value="BTB"/>
    <property type="match status" value="1"/>
</dbReference>
<proteinExistence type="predicted"/>
<reference evidence="2 3" key="1">
    <citation type="journal article" date="2016" name="Mol. Biol. Evol.">
        <title>Comparative Genomics of Early-Diverging Mushroom-Forming Fungi Provides Insights into the Origins of Lignocellulose Decay Capabilities.</title>
        <authorList>
            <person name="Nagy L.G."/>
            <person name="Riley R."/>
            <person name="Tritt A."/>
            <person name="Adam C."/>
            <person name="Daum C."/>
            <person name="Floudas D."/>
            <person name="Sun H."/>
            <person name="Yadav J.S."/>
            <person name="Pangilinan J."/>
            <person name="Larsson K.H."/>
            <person name="Matsuura K."/>
            <person name="Barry K."/>
            <person name="Labutti K."/>
            <person name="Kuo R."/>
            <person name="Ohm R.A."/>
            <person name="Bhattacharya S.S."/>
            <person name="Shirouzu T."/>
            <person name="Yoshinaga Y."/>
            <person name="Martin F.M."/>
            <person name="Grigoriev I.V."/>
            <person name="Hibbett D.S."/>
        </authorList>
    </citation>
    <scope>NUCLEOTIDE SEQUENCE [LARGE SCALE GENOMIC DNA]</scope>
    <source>
        <strain evidence="2 3">HHB9708</strain>
    </source>
</reference>
<keyword evidence="3" id="KW-1185">Reference proteome</keyword>
<organism evidence="2 3">
    <name type="scientific">Sistotremastrum niveocremeum HHB9708</name>
    <dbReference type="NCBI Taxonomy" id="1314777"/>
    <lineage>
        <taxon>Eukaryota</taxon>
        <taxon>Fungi</taxon>
        <taxon>Dikarya</taxon>
        <taxon>Basidiomycota</taxon>
        <taxon>Agaricomycotina</taxon>
        <taxon>Agaricomycetes</taxon>
        <taxon>Sistotremastrales</taxon>
        <taxon>Sistotremastraceae</taxon>
        <taxon>Sertulicium</taxon>
        <taxon>Sertulicium niveocremeum</taxon>
    </lineage>
</organism>
<feature type="domain" description="BTB" evidence="1">
    <location>
        <begin position="3"/>
        <end position="76"/>
    </location>
</feature>
<dbReference type="SUPFAM" id="SSF54695">
    <property type="entry name" value="POZ domain"/>
    <property type="match status" value="1"/>
</dbReference>
<protein>
    <recommendedName>
        <fullName evidence="1">BTB domain-containing protein</fullName>
    </recommendedName>
</protein>
<feature type="non-terminal residue" evidence="2">
    <location>
        <position position="155"/>
    </location>
</feature>
<dbReference type="Pfam" id="PF00651">
    <property type="entry name" value="BTB"/>
    <property type="match status" value="1"/>
</dbReference>
<dbReference type="SMART" id="SM00225">
    <property type="entry name" value="BTB"/>
    <property type="match status" value="1"/>
</dbReference>
<dbReference type="EMBL" id="KV419420">
    <property type="protein sequence ID" value="KZS90649.1"/>
    <property type="molecule type" value="Genomic_DNA"/>
</dbReference>